<evidence type="ECO:0000313" key="11">
    <source>
        <dbReference type="Proteomes" id="UP001242480"/>
    </source>
</evidence>
<keyword evidence="3 7" id="KW-0805">Transcription regulation</keyword>
<organism evidence="10 11">
    <name type="scientific">Labrys wisconsinensis</name>
    <dbReference type="NCBI Taxonomy" id="425677"/>
    <lineage>
        <taxon>Bacteria</taxon>
        <taxon>Pseudomonadati</taxon>
        <taxon>Pseudomonadota</taxon>
        <taxon>Alphaproteobacteria</taxon>
        <taxon>Hyphomicrobiales</taxon>
        <taxon>Xanthobacteraceae</taxon>
        <taxon>Labrys</taxon>
    </lineage>
</organism>
<accession>A0ABU0J2C3</accession>
<dbReference type="Proteomes" id="UP001242480">
    <property type="component" value="Unassembled WGS sequence"/>
</dbReference>
<dbReference type="InterPro" id="IPR023772">
    <property type="entry name" value="DNA-bd_HTH_TetR-type_CS"/>
</dbReference>
<dbReference type="InterPro" id="IPR017757">
    <property type="entry name" value="Tscrpt_rep_BetI"/>
</dbReference>
<dbReference type="InterPro" id="IPR050109">
    <property type="entry name" value="HTH-type_TetR-like_transc_reg"/>
</dbReference>
<dbReference type="Gene3D" id="1.10.357.10">
    <property type="entry name" value="Tetracycline Repressor, domain 2"/>
    <property type="match status" value="1"/>
</dbReference>
<dbReference type="PROSITE" id="PS50977">
    <property type="entry name" value="HTH_TETR_2"/>
    <property type="match status" value="1"/>
</dbReference>
<comment type="function">
    <text evidence="6">Repressor involved in the biosynthesis of the osmoprotectant glycine betaine. It represses transcription of the choline transporter BetT and the genes of BetAB involved in the synthesis of glycine betaine.</text>
</comment>
<gene>
    <name evidence="7" type="primary">betI</name>
    <name evidence="10" type="ORF">QO011_000588</name>
</gene>
<dbReference type="InterPro" id="IPR001647">
    <property type="entry name" value="HTH_TetR"/>
</dbReference>
<proteinExistence type="inferred from homology"/>
<evidence type="ECO:0000256" key="7">
    <source>
        <dbReference type="HAMAP-Rule" id="MF_00768"/>
    </source>
</evidence>
<name>A0ABU0J2C3_9HYPH</name>
<evidence type="ECO:0000259" key="9">
    <source>
        <dbReference type="PROSITE" id="PS50977"/>
    </source>
</evidence>
<evidence type="ECO:0000313" key="10">
    <source>
        <dbReference type="EMBL" id="MDQ0467593.1"/>
    </source>
</evidence>
<evidence type="ECO:0000256" key="6">
    <source>
        <dbReference type="ARBA" id="ARBA00024936"/>
    </source>
</evidence>
<dbReference type="RefSeq" id="WP_307267434.1">
    <property type="nucleotide sequence ID" value="NZ_JAUSVX010000001.1"/>
</dbReference>
<dbReference type="NCBIfam" id="NF001978">
    <property type="entry name" value="PRK00767.1"/>
    <property type="match status" value="1"/>
</dbReference>
<reference evidence="10 11" key="1">
    <citation type="submission" date="2023-07" db="EMBL/GenBank/DDBJ databases">
        <title>Genomic Encyclopedia of Type Strains, Phase IV (KMG-IV): sequencing the most valuable type-strain genomes for metagenomic binning, comparative biology and taxonomic classification.</title>
        <authorList>
            <person name="Goeker M."/>
        </authorList>
    </citation>
    <scope>NUCLEOTIDE SEQUENCE [LARGE SCALE GENOMIC DNA]</scope>
    <source>
        <strain evidence="10 11">DSM 19619</strain>
    </source>
</reference>
<feature type="DNA-binding region" description="H-T-H motif" evidence="7 8">
    <location>
        <begin position="23"/>
        <end position="42"/>
    </location>
</feature>
<dbReference type="Pfam" id="PF00440">
    <property type="entry name" value="TetR_N"/>
    <property type="match status" value="1"/>
</dbReference>
<dbReference type="SUPFAM" id="SSF48498">
    <property type="entry name" value="Tetracyclin repressor-like, C-terminal domain"/>
    <property type="match status" value="1"/>
</dbReference>
<dbReference type="Pfam" id="PF13977">
    <property type="entry name" value="TetR_C_6"/>
    <property type="match status" value="1"/>
</dbReference>
<keyword evidence="2 7" id="KW-0678">Repressor</keyword>
<dbReference type="NCBIfam" id="TIGR03384">
    <property type="entry name" value="betaine_BetI"/>
    <property type="match status" value="1"/>
</dbReference>
<dbReference type="PANTHER" id="PTHR30055:SF234">
    <property type="entry name" value="HTH-TYPE TRANSCRIPTIONAL REGULATOR BETI"/>
    <property type="match status" value="1"/>
</dbReference>
<evidence type="ECO:0000256" key="1">
    <source>
        <dbReference type="ARBA" id="ARBA00004719"/>
    </source>
</evidence>
<keyword evidence="5 7" id="KW-0804">Transcription</keyword>
<sequence>MRRRQLIEATIEAIAALGFNATTIAVIAQRATVSTGLVSFYFGDKDGLLEATLRHLARELSRNAARRLREAQTPRERIQAVIEANLGDVQFERRIATVWLAFWGQVPHSPRFARVQRAYQRRIAANIAHALRPLATRPEALDMAESIAAMIDGVWLRATLSGTLDGRAARETAGAYVDRRFQTLPRFEKDSSR</sequence>
<dbReference type="PROSITE" id="PS01081">
    <property type="entry name" value="HTH_TETR_1"/>
    <property type="match status" value="1"/>
</dbReference>
<evidence type="ECO:0000256" key="5">
    <source>
        <dbReference type="ARBA" id="ARBA00023163"/>
    </source>
</evidence>
<keyword evidence="11" id="KW-1185">Reference proteome</keyword>
<dbReference type="InterPro" id="IPR009057">
    <property type="entry name" value="Homeodomain-like_sf"/>
</dbReference>
<comment type="pathway">
    <text evidence="1 7">Amine and polyamine biosynthesis; betaine biosynthesis via choline pathway [regulation].</text>
</comment>
<dbReference type="SUPFAM" id="SSF46689">
    <property type="entry name" value="Homeodomain-like"/>
    <property type="match status" value="1"/>
</dbReference>
<evidence type="ECO:0000256" key="4">
    <source>
        <dbReference type="ARBA" id="ARBA00023125"/>
    </source>
</evidence>
<comment type="function">
    <text evidence="7">Repressor involved in choline regulation of the bet genes.</text>
</comment>
<keyword evidence="4 7" id="KW-0238">DNA-binding</keyword>
<dbReference type="InterPro" id="IPR039538">
    <property type="entry name" value="BetI_C"/>
</dbReference>
<dbReference type="InterPro" id="IPR036271">
    <property type="entry name" value="Tet_transcr_reg_TetR-rel_C_sf"/>
</dbReference>
<feature type="domain" description="HTH tetR-type" evidence="9">
    <location>
        <begin position="1"/>
        <end position="60"/>
    </location>
</feature>
<dbReference type="EMBL" id="JAUSVX010000001">
    <property type="protein sequence ID" value="MDQ0467593.1"/>
    <property type="molecule type" value="Genomic_DNA"/>
</dbReference>
<evidence type="ECO:0000256" key="8">
    <source>
        <dbReference type="PROSITE-ProRule" id="PRU00335"/>
    </source>
</evidence>
<evidence type="ECO:0000256" key="2">
    <source>
        <dbReference type="ARBA" id="ARBA00022491"/>
    </source>
</evidence>
<protein>
    <recommendedName>
        <fullName evidence="7">HTH-type transcriptional regulator BetI</fullName>
    </recommendedName>
</protein>
<comment type="caution">
    <text evidence="10">The sequence shown here is derived from an EMBL/GenBank/DDBJ whole genome shotgun (WGS) entry which is preliminary data.</text>
</comment>
<dbReference type="PANTHER" id="PTHR30055">
    <property type="entry name" value="HTH-TYPE TRANSCRIPTIONAL REGULATOR RUTR"/>
    <property type="match status" value="1"/>
</dbReference>
<dbReference type="HAMAP" id="MF_00768">
    <property type="entry name" value="HTH_type_BetI"/>
    <property type="match status" value="1"/>
</dbReference>
<evidence type="ECO:0000256" key="3">
    <source>
        <dbReference type="ARBA" id="ARBA00023015"/>
    </source>
</evidence>